<name>A0AAD7KLE8_QUISA</name>
<comment type="caution">
    <text evidence="1">The sequence shown here is derived from an EMBL/GenBank/DDBJ whole genome shotgun (WGS) entry which is preliminary data.</text>
</comment>
<dbReference type="Proteomes" id="UP001163823">
    <property type="component" value="Unassembled WGS sequence"/>
</dbReference>
<dbReference type="EMBL" id="JARAOO010000229">
    <property type="protein sequence ID" value="KAJ7941629.1"/>
    <property type="molecule type" value="Genomic_DNA"/>
</dbReference>
<reference evidence="1" key="1">
    <citation type="journal article" date="2023" name="Science">
        <title>Elucidation of the pathway for biosynthesis of saponin adjuvants from the soapbark tree.</title>
        <authorList>
            <person name="Reed J."/>
            <person name="Orme A."/>
            <person name="El-Demerdash A."/>
            <person name="Owen C."/>
            <person name="Martin L.B.B."/>
            <person name="Misra R.C."/>
            <person name="Kikuchi S."/>
            <person name="Rejzek M."/>
            <person name="Martin A.C."/>
            <person name="Harkess A."/>
            <person name="Leebens-Mack J."/>
            <person name="Louveau T."/>
            <person name="Stephenson M.J."/>
            <person name="Osbourn A."/>
        </authorList>
    </citation>
    <scope>NUCLEOTIDE SEQUENCE</scope>
    <source>
        <strain evidence="1">S10</strain>
    </source>
</reference>
<evidence type="ECO:0000313" key="2">
    <source>
        <dbReference type="Proteomes" id="UP001163823"/>
    </source>
</evidence>
<organism evidence="1 2">
    <name type="scientific">Quillaja saponaria</name>
    <name type="common">Soap bark tree</name>
    <dbReference type="NCBI Taxonomy" id="32244"/>
    <lineage>
        <taxon>Eukaryota</taxon>
        <taxon>Viridiplantae</taxon>
        <taxon>Streptophyta</taxon>
        <taxon>Embryophyta</taxon>
        <taxon>Tracheophyta</taxon>
        <taxon>Spermatophyta</taxon>
        <taxon>Magnoliopsida</taxon>
        <taxon>eudicotyledons</taxon>
        <taxon>Gunneridae</taxon>
        <taxon>Pentapetalae</taxon>
        <taxon>rosids</taxon>
        <taxon>fabids</taxon>
        <taxon>Fabales</taxon>
        <taxon>Quillajaceae</taxon>
        <taxon>Quillaja</taxon>
    </lineage>
</organism>
<gene>
    <name evidence="1" type="ORF">O6P43_035319</name>
</gene>
<sequence length="131" mass="15373">MFYSIRVGEEPDSVVERISKTHQSTKAGNLSENGFLFEECITAWIAHTNPSIWDPIRDFLGRYREGIGMEYIDSYRYRRKGSLLIQTLYLRDRDREEEKTVLLIEKEIRFISYLSLNEKMGQILQDQTGGT</sequence>
<dbReference type="AlphaFoldDB" id="A0AAD7KLE8"/>
<keyword evidence="2" id="KW-1185">Reference proteome</keyword>
<accession>A0AAD7KLE8</accession>
<dbReference type="KEGG" id="qsa:O6P43_035319"/>
<proteinExistence type="predicted"/>
<evidence type="ECO:0000313" key="1">
    <source>
        <dbReference type="EMBL" id="KAJ7941629.1"/>
    </source>
</evidence>
<protein>
    <submittedName>
        <fullName evidence="1">Uncharacterized protein</fullName>
    </submittedName>
</protein>